<organism evidence="2 3">
    <name type="scientific">Agaricus bisporus var. burnettii</name>
    <dbReference type="NCBI Taxonomy" id="192524"/>
    <lineage>
        <taxon>Eukaryota</taxon>
        <taxon>Fungi</taxon>
        <taxon>Dikarya</taxon>
        <taxon>Basidiomycota</taxon>
        <taxon>Agaricomycotina</taxon>
        <taxon>Agaricomycetes</taxon>
        <taxon>Agaricomycetidae</taxon>
        <taxon>Agaricales</taxon>
        <taxon>Agaricineae</taxon>
        <taxon>Agaricaceae</taxon>
        <taxon>Agaricus</taxon>
    </lineage>
</organism>
<evidence type="ECO:0000256" key="1">
    <source>
        <dbReference type="SAM" id="Phobius"/>
    </source>
</evidence>
<name>A0A8H7EV48_AGABI</name>
<accession>A0A8H7EV48</accession>
<feature type="transmembrane region" description="Helical" evidence="1">
    <location>
        <begin position="138"/>
        <end position="163"/>
    </location>
</feature>
<feature type="transmembrane region" description="Helical" evidence="1">
    <location>
        <begin position="183"/>
        <end position="209"/>
    </location>
</feature>
<feature type="transmembrane region" description="Helical" evidence="1">
    <location>
        <begin position="12"/>
        <end position="29"/>
    </location>
</feature>
<keyword evidence="1" id="KW-1133">Transmembrane helix</keyword>
<evidence type="ECO:0000313" key="3">
    <source>
        <dbReference type="Proteomes" id="UP000629468"/>
    </source>
</evidence>
<dbReference type="AlphaFoldDB" id="A0A8H7EV48"/>
<comment type="caution">
    <text evidence="2">The sequence shown here is derived from an EMBL/GenBank/DDBJ whole genome shotgun (WGS) entry which is preliminary data.</text>
</comment>
<evidence type="ECO:0000313" key="2">
    <source>
        <dbReference type="EMBL" id="KAF7759911.1"/>
    </source>
</evidence>
<proteinExistence type="predicted"/>
<feature type="transmembrane region" description="Helical" evidence="1">
    <location>
        <begin position="90"/>
        <end position="112"/>
    </location>
</feature>
<keyword evidence="1" id="KW-0472">Membrane</keyword>
<reference evidence="2 3" key="1">
    <citation type="journal article" name="Sci. Rep.">
        <title>Telomere-to-telomere assembled and centromere annotated genomes of the two main subspecies of the button mushroom Agaricus bisporus reveal especially polymorphic chromosome ends.</title>
        <authorList>
            <person name="Sonnenberg A.S.M."/>
            <person name="Sedaghat-Telgerd N."/>
            <person name="Lavrijssen B."/>
            <person name="Ohm R.A."/>
            <person name="Hendrickx P.M."/>
            <person name="Scholtmeijer K."/>
            <person name="Baars J.J.P."/>
            <person name="van Peer A."/>
        </authorList>
    </citation>
    <scope>NUCLEOTIDE SEQUENCE [LARGE SCALE GENOMIC DNA]</scope>
    <source>
        <strain evidence="2 3">H119_p4</strain>
    </source>
</reference>
<sequence>MLSKSIVRSPSWYNLLAAWLVYSLSYGLLVGRQEGPGQPPIGLCLAQTLLIYAVPPLVTSATLNLYIDLYLILREVRSGVFNGSKQRRSFWLVIVPWLIFVVIIIELLLLIFPGHRFHLVERTPTNFYCHLGDTLPSIITGGVVVAITSTMLPLQVWLAVTIYRSSDALRRLAEADRHLFITLYVRLTLTTLVVALGFGLSISAIFLVTSDEISLVYPIVAVAIGVALGTQKVINLLMSKHHMVEGNLSVGHPPRLVILAPI</sequence>
<keyword evidence="1" id="KW-0812">Transmembrane</keyword>
<dbReference type="Proteomes" id="UP000629468">
    <property type="component" value="Unassembled WGS sequence"/>
</dbReference>
<protein>
    <submittedName>
        <fullName evidence="2">Uncharacterized protein</fullName>
    </submittedName>
</protein>
<feature type="transmembrane region" description="Helical" evidence="1">
    <location>
        <begin position="49"/>
        <end position="69"/>
    </location>
</feature>
<gene>
    <name evidence="2" type="ORF">Agabi119p4_11606</name>
</gene>
<feature type="transmembrane region" description="Helical" evidence="1">
    <location>
        <begin position="215"/>
        <end position="234"/>
    </location>
</feature>
<dbReference type="EMBL" id="JABXXO010000016">
    <property type="protein sequence ID" value="KAF7759911.1"/>
    <property type="molecule type" value="Genomic_DNA"/>
</dbReference>